<dbReference type="CDD" id="cd12148">
    <property type="entry name" value="fungal_TF_MHR"/>
    <property type="match status" value="1"/>
</dbReference>
<dbReference type="FunCoup" id="A0A448YMR2">
    <property type="interactions" value="1363"/>
</dbReference>
<dbReference type="STRING" id="13370.A0A448YMR2"/>
<accession>A0A448YMR2</accession>
<evidence type="ECO:0000313" key="1">
    <source>
        <dbReference type="EMBL" id="VEU22177.1"/>
    </source>
</evidence>
<sequence>MFSGLTDAISREKVAWKGLHQSIIQLDRLGGTGVECTTVDSINSIICPNYLAFQERLLYFQTELNGLLFTNLIPMDMIHSLFLTYFSLSDCSTAHFNKPHKAYCYADISLITAVVYVVVIFTQNSTHVFHHQLPASFDQLSSLALSLFNLSKFKRKKTHQVLLSLIVVRTGLFVFDNAERMNELTGTYQTFQLVLDLCYQMGLYTDPDTTSIVMLKEKTKARLLSGSRVRELWNYMQTQDAFYSLKMGTPLLINYDFCQGFYRSSDLPFEGKREEGVMLMRELSIIINSPRPVSIRDLLDVIHKVIQYCRPDNEGIDDLDEVAYLFKQRLILAQSLEFLFRMAIVGIRDLNGPDELSRELFRQLALSAVTILYQIREVFSGKTVFGEDRNGKYIVYFKDVFARSLGQSFLTWFTFLLPSATENSVLLGELERQAMIFEYPTEAPYLYEIDLRVLERALYHEENVELGEQLFARIINSSELMAFATTFYDLLCQSDVMKSSLNSFLTIKLVIIWAYVVQTFEECKGMGIRPSVPEIIRRARGKVEADFSSGRLDTKKFVSEGEELEQILDSIFEDEWMRG</sequence>
<gene>
    <name evidence="1" type="ORF">BRENAR_LOCUS2909</name>
</gene>
<evidence type="ECO:0000313" key="2">
    <source>
        <dbReference type="Proteomes" id="UP000290900"/>
    </source>
</evidence>
<dbReference type="EMBL" id="CAACVR010000019">
    <property type="protein sequence ID" value="VEU22177.1"/>
    <property type="molecule type" value="Genomic_DNA"/>
</dbReference>
<organism evidence="1 2">
    <name type="scientific">Brettanomyces naardenensis</name>
    <name type="common">Yeast</name>
    <dbReference type="NCBI Taxonomy" id="13370"/>
    <lineage>
        <taxon>Eukaryota</taxon>
        <taxon>Fungi</taxon>
        <taxon>Dikarya</taxon>
        <taxon>Ascomycota</taxon>
        <taxon>Saccharomycotina</taxon>
        <taxon>Pichiomycetes</taxon>
        <taxon>Pichiales</taxon>
        <taxon>Pichiaceae</taxon>
        <taxon>Brettanomyces</taxon>
    </lineage>
</organism>
<reference evidence="1 2" key="1">
    <citation type="submission" date="2018-12" db="EMBL/GenBank/DDBJ databases">
        <authorList>
            <person name="Tiukova I."/>
            <person name="Dainat J."/>
        </authorList>
    </citation>
    <scope>NUCLEOTIDE SEQUENCE [LARGE SCALE GENOMIC DNA]</scope>
</reference>
<dbReference type="OrthoDB" id="3986994at2759"/>
<keyword evidence="2" id="KW-1185">Reference proteome</keyword>
<name>A0A448YMR2_BRENA</name>
<protein>
    <submittedName>
        <fullName evidence="1">DEKNAAC103175</fullName>
    </submittedName>
</protein>
<dbReference type="Proteomes" id="UP000290900">
    <property type="component" value="Unassembled WGS sequence"/>
</dbReference>
<dbReference type="AlphaFoldDB" id="A0A448YMR2"/>
<dbReference type="InParanoid" id="A0A448YMR2"/>
<proteinExistence type="predicted"/>